<protein>
    <submittedName>
        <fullName evidence="3">PilT/PilU family type 4a pilus ATPase</fullName>
    </submittedName>
</protein>
<dbReference type="InterPro" id="IPR001482">
    <property type="entry name" value="T2SS/T4SS_dom"/>
</dbReference>
<dbReference type="OrthoDB" id="5790493at2"/>
<comment type="caution">
    <text evidence="3">The sequence shown here is derived from an EMBL/GenBank/DDBJ whole genome shotgun (WGS) entry which is preliminary data.</text>
</comment>
<dbReference type="RefSeq" id="WP_147800041.1">
    <property type="nucleotide sequence ID" value="NZ_VPFL01000012.1"/>
</dbReference>
<dbReference type="GO" id="GO:0016887">
    <property type="term" value="F:ATP hydrolysis activity"/>
    <property type="evidence" value="ECO:0007669"/>
    <property type="project" value="InterPro"/>
</dbReference>
<evidence type="ECO:0000256" key="1">
    <source>
        <dbReference type="ARBA" id="ARBA00006611"/>
    </source>
</evidence>
<dbReference type="GO" id="GO:0005524">
    <property type="term" value="F:ATP binding"/>
    <property type="evidence" value="ECO:0007669"/>
    <property type="project" value="InterPro"/>
</dbReference>
<dbReference type="EMBL" id="VPFL01000012">
    <property type="protein sequence ID" value="TXF11642.1"/>
    <property type="molecule type" value="Genomic_DNA"/>
</dbReference>
<dbReference type="Proteomes" id="UP000321201">
    <property type="component" value="Unassembled WGS sequence"/>
</dbReference>
<dbReference type="InterPro" id="IPR003593">
    <property type="entry name" value="AAA+_ATPase"/>
</dbReference>
<dbReference type="InParanoid" id="A0A5C7EHC9"/>
<dbReference type="Pfam" id="PF00437">
    <property type="entry name" value="T2SSE"/>
    <property type="match status" value="1"/>
</dbReference>
<proteinExistence type="inferred from homology"/>
<dbReference type="InterPro" id="IPR050921">
    <property type="entry name" value="T4SS_GSP_E_ATPase"/>
</dbReference>
<keyword evidence="4" id="KW-1185">Reference proteome</keyword>
<dbReference type="Gene3D" id="3.40.50.300">
    <property type="entry name" value="P-loop containing nucleotide triphosphate hydrolases"/>
    <property type="match status" value="1"/>
</dbReference>
<dbReference type="NCBIfam" id="TIGR01420">
    <property type="entry name" value="pilT_fam"/>
    <property type="match status" value="1"/>
</dbReference>
<dbReference type="SMART" id="SM00382">
    <property type="entry name" value="AAA"/>
    <property type="match status" value="1"/>
</dbReference>
<reference evidence="3 4" key="1">
    <citation type="submission" date="2019-08" db="EMBL/GenBank/DDBJ databases">
        <title>Pelomicrobium methylotrophicum gen. nov., sp. nov. a moderately thermophilic, facultatively anaerobic, lithoautotrophic and methylotrophic bacterium isolated from a terrestrial mud volcano.</title>
        <authorList>
            <person name="Slobodkina G.B."/>
            <person name="Merkel A.Y."/>
            <person name="Slobodkin A.I."/>
        </authorList>
    </citation>
    <scope>NUCLEOTIDE SEQUENCE [LARGE SCALE GENOMIC DNA]</scope>
    <source>
        <strain evidence="3 4">SM250</strain>
    </source>
</reference>
<dbReference type="InterPro" id="IPR027417">
    <property type="entry name" value="P-loop_NTPase"/>
</dbReference>
<comment type="similarity">
    <text evidence="1">Belongs to the GSP E family.</text>
</comment>
<dbReference type="PANTHER" id="PTHR30486">
    <property type="entry name" value="TWITCHING MOTILITY PROTEIN PILT"/>
    <property type="match status" value="1"/>
</dbReference>
<evidence type="ECO:0000313" key="3">
    <source>
        <dbReference type="EMBL" id="TXF11642.1"/>
    </source>
</evidence>
<sequence length="370" mass="40104">MDIAETIISTLSSEAEWSHRISDFHAKEGAPLVARTPGGFRRVSEEPVTADDIEAFLSASTVTGTDLRAYLRDRGGGFQASCTLGTAGRLRLSVYEEGGKSRRIAISMRVLPMEVPELDVLGLPLAAIRMGTEKSKGLLLITGPTGAGKTTTLAGILNRINSSRPAHILTIEDPIEYVLRSRRSLISQREVGVNVSAFGTAITDALRQRPDVIAIGEVLDHDTVEAMLRAADSGHLVIATMHTRNVDDSIGRLLGFYAGHEYNQKLALLASCLIGVVSQALVPSSDETRYVLATEVLVNNPASASYIREGKVHMLRNLIRQGRSEGMHTLNQSLAQLVNERRISPKNAFYAAYDDAELAQLTGVSPQRTF</sequence>
<organism evidence="3 4">
    <name type="scientific">Pelomicrobium methylotrophicum</name>
    <dbReference type="NCBI Taxonomy" id="2602750"/>
    <lineage>
        <taxon>Bacteria</taxon>
        <taxon>Pseudomonadati</taxon>
        <taxon>Pseudomonadota</taxon>
        <taxon>Hydrogenophilia</taxon>
        <taxon>Hydrogenophilia incertae sedis</taxon>
        <taxon>Pelomicrobium</taxon>
    </lineage>
</organism>
<dbReference type="SUPFAM" id="SSF52540">
    <property type="entry name" value="P-loop containing nucleoside triphosphate hydrolases"/>
    <property type="match status" value="1"/>
</dbReference>
<accession>A0A5C7EHC9</accession>
<evidence type="ECO:0000259" key="2">
    <source>
        <dbReference type="SMART" id="SM00382"/>
    </source>
</evidence>
<dbReference type="InterPro" id="IPR006321">
    <property type="entry name" value="PilT/PilU"/>
</dbReference>
<feature type="domain" description="AAA+ ATPase" evidence="2">
    <location>
        <begin position="135"/>
        <end position="268"/>
    </location>
</feature>
<dbReference type="Gene3D" id="3.30.450.90">
    <property type="match status" value="1"/>
</dbReference>
<dbReference type="AlphaFoldDB" id="A0A5C7EHC9"/>
<name>A0A5C7EHC9_9PROT</name>
<evidence type="ECO:0000313" key="4">
    <source>
        <dbReference type="Proteomes" id="UP000321201"/>
    </source>
</evidence>
<gene>
    <name evidence="3" type="ORF">FR698_09900</name>
</gene>